<evidence type="ECO:0000313" key="7">
    <source>
        <dbReference type="Proteomes" id="UP001597362"/>
    </source>
</evidence>
<dbReference type="PANTHER" id="PTHR43280:SF2">
    <property type="entry name" value="HTH-TYPE TRANSCRIPTIONAL REGULATOR EXSA"/>
    <property type="match status" value="1"/>
</dbReference>
<keyword evidence="1" id="KW-0805">Transcription regulation</keyword>
<dbReference type="InterPro" id="IPR018060">
    <property type="entry name" value="HTH_AraC"/>
</dbReference>
<comment type="caution">
    <text evidence="6">The sequence shown here is derived from an EMBL/GenBank/DDBJ whole genome shotgun (WGS) entry which is preliminary data.</text>
</comment>
<dbReference type="Proteomes" id="UP001597362">
    <property type="component" value="Unassembled WGS sequence"/>
</dbReference>
<feature type="transmembrane region" description="Helical" evidence="4">
    <location>
        <begin position="17"/>
        <end position="38"/>
    </location>
</feature>
<dbReference type="PRINTS" id="PR00032">
    <property type="entry name" value="HTHARAC"/>
</dbReference>
<sequence>MGTLQQWFYQRFIRSRLPIYFAIVVLLVIVLLIVPLYFTFSNNLRMQLVGINASLLSQIENQLDTMFKEMDRSSIKILEDKEVKQFIFLLKNDLYASEEEYQTALKKMYDKLASEEKIHGNLITMSLYIPDAQQVVMSKFTKLLADYEDRQLVEEIMASDLPSSGWLGKRLTESHYISGYPTEQEVFSFYRHLTNDGNVNDAMLLINIRLDRLSSLFNNLESEYPLAITIADEQKQLIYTQAKDMDINTYLEQDHPERHYFISKVQSRYNLWEYGVIVPRKWLFAPMQFITNVTLLLTIVVILFGIFVSMYLTKRFYRPFDVMLARLNEKLPTEQQQDTQGDQLQYAFSWMMEYTEQYGKIMQENYAVIKNKGLLDIVKGNKYVSQEYIKLRLDLTAEIFQVVSCHCDELNELTEHDKGLLVFAAVNIAEETVAYEGYQFESVFVNEISFALVFSGSYGYPEPNRFYELMDVLRQQLKLYLKYNWTIGVGNRYATFQQIATSYRESQTALHYRIVSGNGSLIRFSELQLFNELSLLEDEWIGLKDSIVQHIRAHDEQKAAAAIRLFGEWISKHAYLDECLNRIYYYYYSVFMELEAIIFDLNLNRETIIAQEFYATSMTNQSLTMMELEQLLLTSAAELIQSLSSQKQKTKSAFMEAIITYMETEYAAQHLSLESVAEQFNMNPSYFGQMIKKETNKTFLQYLSNVRITKAKELLDNHHLKIHEVAEATGYGNRSTFIRVFKAQVGITPTEYRNRFITGASGSEG</sequence>
<dbReference type="PANTHER" id="PTHR43280">
    <property type="entry name" value="ARAC-FAMILY TRANSCRIPTIONAL REGULATOR"/>
    <property type="match status" value="1"/>
</dbReference>
<dbReference type="PROSITE" id="PS01124">
    <property type="entry name" value="HTH_ARAC_FAMILY_2"/>
    <property type="match status" value="1"/>
</dbReference>
<organism evidence="6 7">
    <name type="scientific">Paenibacillus yanchengensis</name>
    <dbReference type="NCBI Taxonomy" id="2035833"/>
    <lineage>
        <taxon>Bacteria</taxon>
        <taxon>Bacillati</taxon>
        <taxon>Bacillota</taxon>
        <taxon>Bacilli</taxon>
        <taxon>Bacillales</taxon>
        <taxon>Paenibacillaceae</taxon>
        <taxon>Paenibacillus</taxon>
    </lineage>
</organism>
<feature type="transmembrane region" description="Helical" evidence="4">
    <location>
        <begin position="289"/>
        <end position="312"/>
    </location>
</feature>
<evidence type="ECO:0000256" key="1">
    <source>
        <dbReference type="ARBA" id="ARBA00023015"/>
    </source>
</evidence>
<proteinExistence type="predicted"/>
<protein>
    <submittedName>
        <fullName evidence="6">Helix-turn-helix domain-containing protein</fullName>
    </submittedName>
</protein>
<keyword evidence="4" id="KW-0812">Transmembrane</keyword>
<gene>
    <name evidence="6" type="ORF">ACFSJH_06345</name>
</gene>
<dbReference type="RefSeq" id="WP_377770425.1">
    <property type="nucleotide sequence ID" value="NZ_JBHUHO010000016.1"/>
</dbReference>
<keyword evidence="3" id="KW-0804">Transcription</keyword>
<dbReference type="Gene3D" id="1.10.10.60">
    <property type="entry name" value="Homeodomain-like"/>
    <property type="match status" value="2"/>
</dbReference>
<evidence type="ECO:0000256" key="2">
    <source>
        <dbReference type="ARBA" id="ARBA00023125"/>
    </source>
</evidence>
<dbReference type="Pfam" id="PF12833">
    <property type="entry name" value="HTH_18"/>
    <property type="match status" value="1"/>
</dbReference>
<evidence type="ECO:0000313" key="6">
    <source>
        <dbReference type="EMBL" id="MFD2115352.1"/>
    </source>
</evidence>
<evidence type="ECO:0000256" key="3">
    <source>
        <dbReference type="ARBA" id="ARBA00023163"/>
    </source>
</evidence>
<dbReference type="InterPro" id="IPR009057">
    <property type="entry name" value="Homeodomain-like_sf"/>
</dbReference>
<feature type="domain" description="HTH araC/xylS-type" evidence="5">
    <location>
        <begin position="656"/>
        <end position="755"/>
    </location>
</feature>
<reference evidence="7" key="1">
    <citation type="journal article" date="2019" name="Int. J. Syst. Evol. Microbiol.">
        <title>The Global Catalogue of Microorganisms (GCM) 10K type strain sequencing project: providing services to taxonomists for standard genome sequencing and annotation.</title>
        <authorList>
            <consortium name="The Broad Institute Genomics Platform"/>
            <consortium name="The Broad Institute Genome Sequencing Center for Infectious Disease"/>
            <person name="Wu L."/>
            <person name="Ma J."/>
        </authorList>
    </citation>
    <scope>NUCLEOTIDE SEQUENCE [LARGE SCALE GENOMIC DNA]</scope>
    <source>
        <strain evidence="7">GH52</strain>
    </source>
</reference>
<dbReference type="InterPro" id="IPR020449">
    <property type="entry name" value="Tscrpt_reg_AraC-type_HTH"/>
</dbReference>
<keyword evidence="4" id="KW-1133">Transmembrane helix</keyword>
<name>A0ABW4YIC5_9BACL</name>
<dbReference type="SUPFAM" id="SSF46689">
    <property type="entry name" value="Homeodomain-like"/>
    <property type="match status" value="1"/>
</dbReference>
<accession>A0ABW4YIC5</accession>
<keyword evidence="4" id="KW-0472">Membrane</keyword>
<dbReference type="PROSITE" id="PS00041">
    <property type="entry name" value="HTH_ARAC_FAMILY_1"/>
    <property type="match status" value="1"/>
</dbReference>
<evidence type="ECO:0000256" key="4">
    <source>
        <dbReference type="SAM" id="Phobius"/>
    </source>
</evidence>
<keyword evidence="2" id="KW-0238">DNA-binding</keyword>
<dbReference type="InterPro" id="IPR018062">
    <property type="entry name" value="HTH_AraC-typ_CS"/>
</dbReference>
<dbReference type="SMART" id="SM00342">
    <property type="entry name" value="HTH_ARAC"/>
    <property type="match status" value="1"/>
</dbReference>
<dbReference type="EMBL" id="JBHUHO010000016">
    <property type="protein sequence ID" value="MFD2115352.1"/>
    <property type="molecule type" value="Genomic_DNA"/>
</dbReference>
<evidence type="ECO:0000259" key="5">
    <source>
        <dbReference type="PROSITE" id="PS01124"/>
    </source>
</evidence>
<keyword evidence="7" id="KW-1185">Reference proteome</keyword>